<proteinExistence type="predicted"/>
<gene>
    <name evidence="4" type="ORF">DES53_102448</name>
</gene>
<comment type="caution">
    <text evidence="4">The sequence shown here is derived from an EMBL/GenBank/DDBJ whole genome shotgun (WGS) entry which is preliminary data.</text>
</comment>
<protein>
    <submittedName>
        <fullName evidence="4">Putative zinc finger protein</fullName>
    </submittedName>
</protein>
<evidence type="ECO:0000259" key="2">
    <source>
        <dbReference type="Pfam" id="PF12034"/>
    </source>
</evidence>
<reference evidence="4 5" key="1">
    <citation type="submission" date="2018-06" db="EMBL/GenBank/DDBJ databases">
        <title>Genomic Encyclopedia of Type Strains, Phase IV (KMG-IV): sequencing the most valuable type-strain genomes for metagenomic binning, comparative biology and taxonomic classification.</title>
        <authorList>
            <person name="Goeker M."/>
        </authorList>
    </citation>
    <scope>NUCLEOTIDE SEQUENCE [LARGE SCALE GENOMIC DNA]</scope>
    <source>
        <strain evidence="4 5">DSM 25532</strain>
    </source>
</reference>
<dbReference type="InterPro" id="IPR027383">
    <property type="entry name" value="Znf_put"/>
</dbReference>
<feature type="compositionally biased region" description="Polar residues" evidence="1">
    <location>
        <begin position="223"/>
        <end position="238"/>
    </location>
</feature>
<keyword evidence="5" id="KW-1185">Reference proteome</keyword>
<feature type="domain" description="Uncharacterized protein YfbK C-terminal" evidence="2">
    <location>
        <begin position="406"/>
        <end position="472"/>
    </location>
</feature>
<evidence type="ECO:0000256" key="1">
    <source>
        <dbReference type="SAM" id="MobiDB-lite"/>
    </source>
</evidence>
<dbReference type="Proteomes" id="UP000253426">
    <property type="component" value="Unassembled WGS sequence"/>
</dbReference>
<dbReference type="RefSeq" id="WP_113957606.1">
    <property type="nucleotide sequence ID" value="NZ_QNRR01000002.1"/>
</dbReference>
<dbReference type="InterPro" id="IPR021908">
    <property type="entry name" value="YfbK_C"/>
</dbReference>
<accession>A0A366HQX9</accession>
<dbReference type="OrthoDB" id="178610at2"/>
<feature type="domain" description="Putative zinc-finger" evidence="3">
    <location>
        <begin position="11"/>
        <end position="36"/>
    </location>
</feature>
<feature type="region of interest" description="Disordered" evidence="1">
    <location>
        <begin position="217"/>
        <end position="238"/>
    </location>
</feature>
<dbReference type="Gene3D" id="1.10.10.1320">
    <property type="entry name" value="Anti-sigma factor, zinc-finger domain"/>
    <property type="match status" value="1"/>
</dbReference>
<sequence length="477" mass="51623">MNSQDFNPPDLTAYAMGELPPNEAARVRQHLDQSPEARAELEQIQVMLTALNQAPPIPVRALHPRQRETVLSMGQAPAVPAAGASRSSRVVPFRPPQSRVPYARPAASVGWTVFKYAAAAALTVGAFVLGQKTSNSFSGGFLTQSETSLKDLVDQPTVQRLVAGTVSAEAPVEPAPAAAAPVPATVGSQILGSSRVSTPAKSVVAVAAVVERAEPVATPPAPTHQSSSSLKGFASTASSAESRVSITPKLLRKPPMPREFADVVLASPMPVNVKPEPQRKPEPQPALQVHSWKAEIASCPWDSSRRLMRFVAQVPVEQNGIQHQEQDYKLVAKFDPFHVQAFRLVGEKHMPPNAAGTQATRFAWYEIVPNRNFNPSGDRPVTIGTISLEQPRGSQPQDLRPLPLVDRGIGWQEAREDFAFETAMIGWSLLLQGTENIGNLNYKLVLDLAEQYRGEDPKGERAKFIQVVKQAQRSVGL</sequence>
<dbReference type="Pfam" id="PF13490">
    <property type="entry name" value="zf-HC2"/>
    <property type="match status" value="1"/>
</dbReference>
<name>A0A366HQX9_9BACT</name>
<dbReference type="InterPro" id="IPR041916">
    <property type="entry name" value="Anti_sigma_zinc_sf"/>
</dbReference>
<evidence type="ECO:0000313" key="4">
    <source>
        <dbReference type="EMBL" id="RBP46062.1"/>
    </source>
</evidence>
<evidence type="ECO:0000313" key="5">
    <source>
        <dbReference type="Proteomes" id="UP000253426"/>
    </source>
</evidence>
<dbReference type="AlphaFoldDB" id="A0A366HQX9"/>
<dbReference type="Pfam" id="PF12034">
    <property type="entry name" value="YfbK_C"/>
    <property type="match status" value="1"/>
</dbReference>
<organism evidence="4 5">
    <name type="scientific">Roseimicrobium gellanilyticum</name>
    <dbReference type="NCBI Taxonomy" id="748857"/>
    <lineage>
        <taxon>Bacteria</taxon>
        <taxon>Pseudomonadati</taxon>
        <taxon>Verrucomicrobiota</taxon>
        <taxon>Verrucomicrobiia</taxon>
        <taxon>Verrucomicrobiales</taxon>
        <taxon>Verrucomicrobiaceae</taxon>
        <taxon>Roseimicrobium</taxon>
    </lineage>
</organism>
<evidence type="ECO:0000259" key="3">
    <source>
        <dbReference type="Pfam" id="PF13490"/>
    </source>
</evidence>
<dbReference type="EMBL" id="QNRR01000002">
    <property type="protein sequence ID" value="RBP46062.1"/>
    <property type="molecule type" value="Genomic_DNA"/>
</dbReference>